<evidence type="ECO:0000313" key="3">
    <source>
        <dbReference type="EMBL" id="SME95178.1"/>
    </source>
</evidence>
<dbReference type="Gene3D" id="2.40.10.10">
    <property type="entry name" value="Trypsin-like serine proteases"/>
    <property type="match status" value="1"/>
</dbReference>
<keyword evidence="1" id="KW-0720">Serine protease</keyword>
<evidence type="ECO:0000259" key="2">
    <source>
        <dbReference type="PROSITE" id="PS50240"/>
    </source>
</evidence>
<dbReference type="InterPro" id="IPR001254">
    <property type="entry name" value="Trypsin_dom"/>
</dbReference>
<dbReference type="PROSITE" id="PS50240">
    <property type="entry name" value="TRYPSIN_DOM"/>
    <property type="match status" value="1"/>
</dbReference>
<dbReference type="STRING" id="1513793.SAMN06296036_102179"/>
<gene>
    <name evidence="3" type="ORF">SAMN06296036_102179</name>
</gene>
<dbReference type="EMBL" id="FWZT01000002">
    <property type="protein sequence ID" value="SME95178.1"/>
    <property type="molecule type" value="Genomic_DNA"/>
</dbReference>
<organism evidence="3 4">
    <name type="scientific">Pseudobacteriovorax antillogorgiicola</name>
    <dbReference type="NCBI Taxonomy" id="1513793"/>
    <lineage>
        <taxon>Bacteria</taxon>
        <taxon>Pseudomonadati</taxon>
        <taxon>Bdellovibrionota</taxon>
        <taxon>Oligoflexia</taxon>
        <taxon>Oligoflexales</taxon>
        <taxon>Pseudobacteriovoracaceae</taxon>
        <taxon>Pseudobacteriovorax</taxon>
    </lineage>
</organism>
<dbReference type="SMART" id="SM00020">
    <property type="entry name" value="Tryp_SPc"/>
    <property type="match status" value="1"/>
</dbReference>
<accession>A0A1Y6BBQ9</accession>
<proteinExistence type="predicted"/>
<reference evidence="4" key="1">
    <citation type="submission" date="2017-04" db="EMBL/GenBank/DDBJ databases">
        <authorList>
            <person name="Varghese N."/>
            <person name="Submissions S."/>
        </authorList>
    </citation>
    <scope>NUCLEOTIDE SEQUENCE [LARGE SCALE GENOMIC DNA]</scope>
    <source>
        <strain evidence="4">RKEM611</strain>
    </source>
</reference>
<dbReference type="AlphaFoldDB" id="A0A1Y6BBQ9"/>
<feature type="domain" description="Peptidase S1" evidence="2">
    <location>
        <begin position="27"/>
        <end position="243"/>
    </location>
</feature>
<name>A0A1Y6BBQ9_9BACT</name>
<dbReference type="InterPro" id="IPR009003">
    <property type="entry name" value="Peptidase_S1_PA"/>
</dbReference>
<evidence type="ECO:0000256" key="1">
    <source>
        <dbReference type="RuleBase" id="RU363034"/>
    </source>
</evidence>
<dbReference type="PROSITE" id="PS51257">
    <property type="entry name" value="PROKAR_LIPOPROTEIN"/>
    <property type="match status" value="1"/>
</dbReference>
<dbReference type="InterPro" id="IPR018114">
    <property type="entry name" value="TRYPSIN_HIS"/>
</dbReference>
<dbReference type="InterPro" id="IPR043504">
    <property type="entry name" value="Peptidase_S1_PA_chymotrypsin"/>
</dbReference>
<dbReference type="GO" id="GO:0004252">
    <property type="term" value="F:serine-type endopeptidase activity"/>
    <property type="evidence" value="ECO:0007669"/>
    <property type="project" value="InterPro"/>
</dbReference>
<dbReference type="PROSITE" id="PS00135">
    <property type="entry name" value="TRYPSIN_SER"/>
    <property type="match status" value="1"/>
</dbReference>
<dbReference type="RefSeq" id="WP_132315406.1">
    <property type="nucleotide sequence ID" value="NZ_FWZT01000002.1"/>
</dbReference>
<sequence>MKKCLWVSFLLLASCGQDDVNSHDLKITNGREVSEDLASTVGWIDSDGVNCTGTFLTDSKMLTAAHCIQSTKIAYFGKSGTVFSTRIAKHPKWRDNGSSTIPVDMVKYDLAVVTFPNNTGPAKALIAQKLKTGDYVTIAGFGSNKWDGNSNSPSSGGGVFRVGENRITHVSDGVIFLNGKNSSPDSSGADAGAAKGDSGGPLFIQRTPFNKYSGIVGVASGAEPYQGNRLKNAYVDLNSSYSRSFLRSQGIALPSL</sequence>
<dbReference type="SUPFAM" id="SSF50494">
    <property type="entry name" value="Trypsin-like serine proteases"/>
    <property type="match status" value="1"/>
</dbReference>
<dbReference type="InterPro" id="IPR033116">
    <property type="entry name" value="TRYPSIN_SER"/>
</dbReference>
<dbReference type="Pfam" id="PF00089">
    <property type="entry name" value="Trypsin"/>
    <property type="match status" value="1"/>
</dbReference>
<keyword evidence="4" id="KW-1185">Reference proteome</keyword>
<dbReference type="GO" id="GO:0006508">
    <property type="term" value="P:proteolysis"/>
    <property type="evidence" value="ECO:0007669"/>
    <property type="project" value="UniProtKB-KW"/>
</dbReference>
<dbReference type="PROSITE" id="PS00134">
    <property type="entry name" value="TRYPSIN_HIS"/>
    <property type="match status" value="1"/>
</dbReference>
<protein>
    <submittedName>
        <fullName evidence="3">Trypsin</fullName>
    </submittedName>
</protein>
<keyword evidence="1" id="KW-0378">Hydrolase</keyword>
<evidence type="ECO:0000313" key="4">
    <source>
        <dbReference type="Proteomes" id="UP000192907"/>
    </source>
</evidence>
<keyword evidence="1" id="KW-0645">Protease</keyword>
<dbReference type="Proteomes" id="UP000192907">
    <property type="component" value="Unassembled WGS sequence"/>
</dbReference>